<sequence length="532" mass="59470">MSTAYTPDSQVETAYQTLRDTFRSGRTREIAWRKWQLKQLWWLVEENEQRILNALHQDLHRHTFESVFSELRGIRKDILDHVQNIDRWTADQVPDSGLVMKSLLRPTIRYEPLGVALIIGPWNYPTSLILQPLTAAVTAGCTVMLKPSEITVATQNLLVELIPKYMDPSAIQIVTGGAAETGRLMARKFDHIFFTGSVNVARYVAAAAAKNLTPTTLELGGQCPAIVTKSADIEAAAQDIAWVKFLNSGQICLSVNHVFVHPDVEKQLVERLTFYFNKYFAEGEEGMTRIVNQKNYDRLKGLLEKTDGSVQTDAVLDTEKRQIPLSLVTNVNMTDTLLSEELFGSICPVITSTTGDAVDSINNLPAPLGLYIFSHDEQEIEHILSSTQSGGVTINKVALHAAVPGAPFGGVGESGHGYYHGEWGFKAFSHMRTIARPRPLMSKLSTFALPPYSMDKLKWLQVKNGLGFKREWTLEDERGASRRGLWQTLGARAIHILALLVSLGLADYKTNQRFGLLRRATGAVEYLRTWFR</sequence>
<proteinExistence type="predicted"/>
<name>A0ACC3B4T5_9EURO</name>
<evidence type="ECO:0000313" key="2">
    <source>
        <dbReference type="Proteomes" id="UP001177260"/>
    </source>
</evidence>
<comment type="caution">
    <text evidence="1">The sequence shown here is derived from an EMBL/GenBank/DDBJ whole genome shotgun (WGS) entry which is preliminary data.</text>
</comment>
<dbReference type="Proteomes" id="UP001177260">
    <property type="component" value="Unassembled WGS sequence"/>
</dbReference>
<reference evidence="1 2" key="1">
    <citation type="journal article" date="2023" name="ACS Omega">
        <title>Identification of the Neoaspergillic Acid Biosynthesis Gene Cluster by Establishing an In Vitro CRISPR-Ribonucleoprotein Genetic System in Aspergillus melleus.</title>
        <authorList>
            <person name="Yuan B."/>
            <person name="Grau M.F."/>
            <person name="Murata R.M."/>
            <person name="Torok T."/>
            <person name="Venkateswaran K."/>
            <person name="Stajich J.E."/>
            <person name="Wang C.C.C."/>
        </authorList>
    </citation>
    <scope>NUCLEOTIDE SEQUENCE [LARGE SCALE GENOMIC DNA]</scope>
    <source>
        <strain evidence="1 2">IMV 1140</strain>
    </source>
</reference>
<gene>
    <name evidence="1" type="ORF">N8T08_004377</name>
</gene>
<organism evidence="1 2">
    <name type="scientific">Aspergillus melleus</name>
    <dbReference type="NCBI Taxonomy" id="138277"/>
    <lineage>
        <taxon>Eukaryota</taxon>
        <taxon>Fungi</taxon>
        <taxon>Dikarya</taxon>
        <taxon>Ascomycota</taxon>
        <taxon>Pezizomycotina</taxon>
        <taxon>Eurotiomycetes</taxon>
        <taxon>Eurotiomycetidae</taxon>
        <taxon>Eurotiales</taxon>
        <taxon>Aspergillaceae</taxon>
        <taxon>Aspergillus</taxon>
        <taxon>Aspergillus subgen. Circumdati</taxon>
    </lineage>
</organism>
<keyword evidence="2" id="KW-1185">Reference proteome</keyword>
<protein>
    <submittedName>
        <fullName evidence="1">Uncharacterized protein</fullName>
    </submittedName>
</protein>
<dbReference type="EMBL" id="JAOPJF010000025">
    <property type="protein sequence ID" value="KAK1145224.1"/>
    <property type="molecule type" value="Genomic_DNA"/>
</dbReference>
<accession>A0ACC3B4T5</accession>
<evidence type="ECO:0000313" key="1">
    <source>
        <dbReference type="EMBL" id="KAK1145224.1"/>
    </source>
</evidence>